<sequence length="125" mass="14200">MIHKIEKCIRHAFLSNKNGMGILIYICRLENPDLQHVCISLDFCALDRYRLIWIGKCFGSWIWYQFLQLWGTGSFGIGLRTLTSWTSLVGFLNIEQHLAVGQRLGVFSLRTISVFGGTFGTKGTP</sequence>
<dbReference type="AlphaFoldDB" id="A0A2P4P9C6"/>
<reference evidence="1 2" key="1">
    <citation type="journal article" date="2013" name="Proc. Natl. Acad. Sci. U.S.A.">
        <title>Genome of an arbuscular mycorrhizal fungus provides insight into the oldest plant symbiosis.</title>
        <authorList>
            <person name="Tisserant E."/>
            <person name="Malbreil M."/>
            <person name="Kuo A."/>
            <person name="Kohler A."/>
            <person name="Symeonidi A."/>
            <person name="Balestrini R."/>
            <person name="Charron P."/>
            <person name="Duensing N."/>
            <person name="Frei Dit Frey N."/>
            <person name="Gianinazzi-Pearson V."/>
            <person name="Gilbert L.B."/>
            <person name="Handa Y."/>
            <person name="Herr J.R."/>
            <person name="Hijri M."/>
            <person name="Koul R."/>
            <person name="Kawaguchi M."/>
            <person name="Krajinski F."/>
            <person name="Lammers P.J."/>
            <person name="Masclaux F.G."/>
            <person name="Murat C."/>
            <person name="Morin E."/>
            <person name="Ndikumana S."/>
            <person name="Pagni M."/>
            <person name="Petitpierre D."/>
            <person name="Requena N."/>
            <person name="Rosikiewicz P."/>
            <person name="Riley R."/>
            <person name="Saito K."/>
            <person name="San Clemente H."/>
            <person name="Shapiro H."/>
            <person name="van Tuinen D."/>
            <person name="Becard G."/>
            <person name="Bonfante P."/>
            <person name="Paszkowski U."/>
            <person name="Shachar-Hill Y.Y."/>
            <person name="Tuskan G.A."/>
            <person name="Young P.W."/>
            <person name="Sanders I.R."/>
            <person name="Henrissat B."/>
            <person name="Rensing S.A."/>
            <person name="Grigoriev I.V."/>
            <person name="Corradi N."/>
            <person name="Roux C."/>
            <person name="Martin F."/>
        </authorList>
    </citation>
    <scope>NUCLEOTIDE SEQUENCE [LARGE SCALE GENOMIC DNA]</scope>
    <source>
        <strain evidence="1 2">DAOM 197198</strain>
    </source>
</reference>
<dbReference type="VEuPathDB" id="FungiDB:RhiirFUN_007277"/>
<gene>
    <name evidence="1" type="ORF">GLOIN_2v1485806</name>
</gene>
<organism evidence="1 2">
    <name type="scientific">Rhizophagus irregularis (strain DAOM 181602 / DAOM 197198 / MUCL 43194)</name>
    <name type="common">Arbuscular mycorrhizal fungus</name>
    <name type="synonym">Glomus intraradices</name>
    <dbReference type="NCBI Taxonomy" id="747089"/>
    <lineage>
        <taxon>Eukaryota</taxon>
        <taxon>Fungi</taxon>
        <taxon>Fungi incertae sedis</taxon>
        <taxon>Mucoromycota</taxon>
        <taxon>Glomeromycotina</taxon>
        <taxon>Glomeromycetes</taxon>
        <taxon>Glomerales</taxon>
        <taxon>Glomeraceae</taxon>
        <taxon>Rhizophagus</taxon>
    </lineage>
</organism>
<dbReference type="EMBL" id="AUPC02000318">
    <property type="protein sequence ID" value="POG61981.1"/>
    <property type="molecule type" value="Genomic_DNA"/>
</dbReference>
<comment type="caution">
    <text evidence="1">The sequence shown here is derived from an EMBL/GenBank/DDBJ whole genome shotgun (WGS) entry which is preliminary data.</text>
</comment>
<evidence type="ECO:0000313" key="1">
    <source>
        <dbReference type="EMBL" id="POG61981.1"/>
    </source>
</evidence>
<name>A0A2P4P9C6_RHIID</name>
<keyword evidence="2" id="KW-1185">Reference proteome</keyword>
<protein>
    <submittedName>
        <fullName evidence="1">Uncharacterized protein</fullName>
    </submittedName>
</protein>
<dbReference type="Proteomes" id="UP000018888">
    <property type="component" value="Unassembled WGS sequence"/>
</dbReference>
<proteinExistence type="predicted"/>
<reference evidence="1 2" key="2">
    <citation type="journal article" date="2018" name="New Phytol.">
        <title>High intraspecific genome diversity in the model arbuscular mycorrhizal symbiont Rhizophagus irregularis.</title>
        <authorList>
            <person name="Chen E.C.H."/>
            <person name="Morin E."/>
            <person name="Beaudet D."/>
            <person name="Noel J."/>
            <person name="Yildirir G."/>
            <person name="Ndikumana S."/>
            <person name="Charron P."/>
            <person name="St-Onge C."/>
            <person name="Giorgi J."/>
            <person name="Kruger M."/>
            <person name="Marton T."/>
            <person name="Ropars J."/>
            <person name="Grigoriev I.V."/>
            <person name="Hainaut M."/>
            <person name="Henrissat B."/>
            <person name="Roux C."/>
            <person name="Martin F."/>
            <person name="Corradi N."/>
        </authorList>
    </citation>
    <scope>NUCLEOTIDE SEQUENCE [LARGE SCALE GENOMIC DNA]</scope>
    <source>
        <strain evidence="1 2">DAOM 197198</strain>
    </source>
</reference>
<evidence type="ECO:0000313" key="2">
    <source>
        <dbReference type="Proteomes" id="UP000018888"/>
    </source>
</evidence>
<accession>A0A2P4P9C6</accession>